<keyword evidence="1" id="KW-0175">Coiled coil</keyword>
<name>A0A0F9TDK9_9ZZZZ</name>
<comment type="caution">
    <text evidence="2">The sequence shown here is derived from an EMBL/GenBank/DDBJ whole genome shotgun (WGS) entry which is preliminary data.</text>
</comment>
<accession>A0A0F9TDK9</accession>
<protein>
    <submittedName>
        <fullName evidence="2">Uncharacterized protein</fullName>
    </submittedName>
</protein>
<proteinExistence type="predicted"/>
<evidence type="ECO:0000256" key="1">
    <source>
        <dbReference type="SAM" id="Coils"/>
    </source>
</evidence>
<dbReference type="AlphaFoldDB" id="A0A0F9TDK9"/>
<feature type="coiled-coil region" evidence="1">
    <location>
        <begin position="91"/>
        <end position="125"/>
    </location>
</feature>
<organism evidence="2">
    <name type="scientific">marine sediment metagenome</name>
    <dbReference type="NCBI Taxonomy" id="412755"/>
    <lineage>
        <taxon>unclassified sequences</taxon>
        <taxon>metagenomes</taxon>
        <taxon>ecological metagenomes</taxon>
    </lineage>
</organism>
<evidence type="ECO:0000313" key="2">
    <source>
        <dbReference type="EMBL" id="KKN77249.1"/>
    </source>
</evidence>
<sequence>MGVERVDYYSEDEFQQALEEEQQSYGSQPQEPDVVPCFKCGGQMYQECHAPEGNICETCEKAGNRRPPMKAERIKEIKMRLTCLDYHGNSKAVLRKDITELLTALESAQSENERYKAALEKLLEIHPDMCGMCEHFDEQDDAHFCWEHLQDMEITEGREACEDNFKMTEWFVEHVGSARKTLKQESTG</sequence>
<gene>
    <name evidence="2" type="ORF">LCGC14_0362270</name>
</gene>
<dbReference type="EMBL" id="LAZR01000282">
    <property type="protein sequence ID" value="KKN77249.1"/>
    <property type="molecule type" value="Genomic_DNA"/>
</dbReference>
<reference evidence="2" key="1">
    <citation type="journal article" date="2015" name="Nature">
        <title>Complex archaea that bridge the gap between prokaryotes and eukaryotes.</title>
        <authorList>
            <person name="Spang A."/>
            <person name="Saw J.H."/>
            <person name="Jorgensen S.L."/>
            <person name="Zaremba-Niedzwiedzka K."/>
            <person name="Martijn J."/>
            <person name="Lind A.E."/>
            <person name="van Eijk R."/>
            <person name="Schleper C."/>
            <person name="Guy L."/>
            <person name="Ettema T.J."/>
        </authorList>
    </citation>
    <scope>NUCLEOTIDE SEQUENCE</scope>
</reference>